<comment type="caution">
    <text evidence="3">The sequence shown here is derived from an EMBL/GenBank/DDBJ whole genome shotgun (WGS) entry which is preliminary data.</text>
</comment>
<name>A0ABQ1FM22_9GAMM</name>
<evidence type="ECO:0000313" key="4">
    <source>
        <dbReference type="Proteomes" id="UP000620046"/>
    </source>
</evidence>
<protein>
    <recommendedName>
        <fullName evidence="2">Methylated-DNA-[protein]-cysteine S-methyltransferase DNA binding domain-containing protein</fullName>
    </recommendedName>
</protein>
<keyword evidence="4" id="KW-1185">Reference proteome</keyword>
<dbReference type="InterPro" id="IPR014048">
    <property type="entry name" value="MethylDNA_cys_MeTrfase_DNA-bd"/>
</dbReference>
<dbReference type="SUPFAM" id="SSF46767">
    <property type="entry name" value="Methylated DNA-protein cysteine methyltransferase, C-terminal domain"/>
    <property type="match status" value="1"/>
</dbReference>
<dbReference type="Gene3D" id="1.10.10.10">
    <property type="entry name" value="Winged helix-like DNA-binding domain superfamily/Winged helix DNA-binding domain"/>
    <property type="match status" value="1"/>
</dbReference>
<dbReference type="InterPro" id="IPR036388">
    <property type="entry name" value="WH-like_DNA-bd_sf"/>
</dbReference>
<dbReference type="PANTHER" id="PTHR42942">
    <property type="entry name" value="6-O-METHYLGUANINE DNA METHYLTRANSFERASE"/>
    <property type="match status" value="1"/>
</dbReference>
<dbReference type="InterPro" id="IPR052520">
    <property type="entry name" value="ATL_DNA_repair"/>
</dbReference>
<evidence type="ECO:0000313" key="3">
    <source>
        <dbReference type="EMBL" id="GGA22031.1"/>
    </source>
</evidence>
<dbReference type="PANTHER" id="PTHR42942:SF1">
    <property type="entry name" value="ALKYLTRANSFERASE-LIKE PROTEIN 1"/>
    <property type="match status" value="1"/>
</dbReference>
<dbReference type="EMBL" id="BMJA01000001">
    <property type="protein sequence ID" value="GGA22031.1"/>
    <property type="molecule type" value="Genomic_DNA"/>
</dbReference>
<gene>
    <name evidence="3" type="ORF">GCM10010981_07740</name>
</gene>
<sequence length="142" mass="15279">MHAVTLTGYGTLLLCHESGLGGSNPRKVHAVMKPEYLKVFEAIAAIPPGRVASYGAIAARAGLPGRARLVGRLLGEVPDGMTLPWFRVLRSNGQIAMPPGSRGFREQSRLLRAEGVEVKNGRVPLARFGLDANVDRELWGLP</sequence>
<proteinExistence type="predicted"/>
<evidence type="ECO:0000256" key="1">
    <source>
        <dbReference type="ARBA" id="ARBA00022763"/>
    </source>
</evidence>
<reference evidence="4" key="1">
    <citation type="journal article" date="2019" name="Int. J. Syst. Evol. Microbiol.">
        <title>The Global Catalogue of Microorganisms (GCM) 10K type strain sequencing project: providing services to taxonomists for standard genome sequencing and annotation.</title>
        <authorList>
            <consortium name="The Broad Institute Genomics Platform"/>
            <consortium name="The Broad Institute Genome Sequencing Center for Infectious Disease"/>
            <person name="Wu L."/>
            <person name="Ma J."/>
        </authorList>
    </citation>
    <scope>NUCLEOTIDE SEQUENCE [LARGE SCALE GENOMIC DNA]</scope>
    <source>
        <strain evidence="4">CGMCC 1.15439</strain>
    </source>
</reference>
<feature type="domain" description="Methylated-DNA-[protein]-cysteine S-methyltransferase DNA binding" evidence="2">
    <location>
        <begin position="37"/>
        <end position="116"/>
    </location>
</feature>
<keyword evidence="1" id="KW-0227">DNA damage</keyword>
<organism evidence="3 4">
    <name type="scientific">Dyella nitratireducens</name>
    <dbReference type="NCBI Taxonomy" id="1849580"/>
    <lineage>
        <taxon>Bacteria</taxon>
        <taxon>Pseudomonadati</taxon>
        <taxon>Pseudomonadota</taxon>
        <taxon>Gammaproteobacteria</taxon>
        <taxon>Lysobacterales</taxon>
        <taxon>Rhodanobacteraceae</taxon>
        <taxon>Dyella</taxon>
    </lineage>
</organism>
<dbReference type="InterPro" id="IPR036217">
    <property type="entry name" value="MethylDNA_cys_MeTrfase_DNAb"/>
</dbReference>
<evidence type="ECO:0000259" key="2">
    <source>
        <dbReference type="Pfam" id="PF01035"/>
    </source>
</evidence>
<dbReference type="Pfam" id="PF01035">
    <property type="entry name" value="DNA_binding_1"/>
    <property type="match status" value="1"/>
</dbReference>
<dbReference type="Proteomes" id="UP000620046">
    <property type="component" value="Unassembled WGS sequence"/>
</dbReference>
<accession>A0ABQ1FM22</accession>
<dbReference type="CDD" id="cd06445">
    <property type="entry name" value="ATase"/>
    <property type="match status" value="1"/>
</dbReference>